<dbReference type="KEGG" id="hbu:Hbut_1207"/>
<dbReference type="HOGENOM" id="CLU_2550192_0_0_2"/>
<reference evidence="1 2" key="1">
    <citation type="journal article" date="2007" name="Archaea">
        <title>The genome of Hyperthermus butylicus: a sulfur-reducing, peptide fermenting, neutrophilic Crenarchaeote growing up to 108 degrees C.</title>
        <authorList>
            <person name="Brugger K."/>
            <person name="Chen L."/>
            <person name="Stark M."/>
            <person name="Zibat A."/>
            <person name="Redder P."/>
            <person name="Ruepp A."/>
            <person name="Awayez M."/>
            <person name="She Q."/>
            <person name="Garrett R.A."/>
            <person name="Klenk H.P."/>
        </authorList>
    </citation>
    <scope>NUCLEOTIDE SEQUENCE [LARGE SCALE GENOMIC DNA]</scope>
    <source>
        <strain evidence="2">DSM 5456 / JCM 9403 / PLM1-5</strain>
    </source>
</reference>
<evidence type="ECO:0000313" key="1">
    <source>
        <dbReference type="EMBL" id="ABM81041.1"/>
    </source>
</evidence>
<name>A2BM30_HYPBU</name>
<proteinExistence type="predicted"/>
<dbReference type="GeneID" id="4782316"/>
<dbReference type="AlphaFoldDB" id="A2BM30"/>
<organism evidence="1 2">
    <name type="scientific">Hyperthermus butylicus (strain DSM 5456 / JCM 9403 / PLM1-5)</name>
    <dbReference type="NCBI Taxonomy" id="415426"/>
    <lineage>
        <taxon>Archaea</taxon>
        <taxon>Thermoproteota</taxon>
        <taxon>Thermoprotei</taxon>
        <taxon>Desulfurococcales</taxon>
        <taxon>Pyrodictiaceae</taxon>
        <taxon>Hyperthermus</taxon>
    </lineage>
</organism>
<dbReference type="RefSeq" id="WP_011822359.1">
    <property type="nucleotide sequence ID" value="NC_008818.1"/>
</dbReference>
<keyword evidence="2" id="KW-1185">Reference proteome</keyword>
<accession>A2BM30</accession>
<protein>
    <submittedName>
        <fullName evidence="1">Uncharacterized protein</fullName>
    </submittedName>
</protein>
<gene>
    <name evidence="1" type="ordered locus">Hbut_1207</name>
</gene>
<dbReference type="EnsemblBacteria" id="ABM81041">
    <property type="protein sequence ID" value="ABM81041"/>
    <property type="gene ID" value="Hbut_1207"/>
</dbReference>
<evidence type="ECO:0000313" key="2">
    <source>
        <dbReference type="Proteomes" id="UP000002593"/>
    </source>
</evidence>
<dbReference type="EMBL" id="CP000493">
    <property type="protein sequence ID" value="ABM81041.1"/>
    <property type="molecule type" value="Genomic_DNA"/>
</dbReference>
<sequence length="82" mass="9089">MKLTIIYHYRDTGLVRITHYGEDGRKIAEEEYRDVKTLVVKTPVLLPRGMHHAITAYVIEGGARIIARDGILIVEGGDGEAG</sequence>
<dbReference type="STRING" id="415426.Hbut_1207"/>
<dbReference type="Proteomes" id="UP000002593">
    <property type="component" value="Chromosome"/>
</dbReference>